<keyword evidence="11" id="KW-0472">Membrane</keyword>
<evidence type="ECO:0000256" key="9">
    <source>
        <dbReference type="ARBA" id="ARBA00022946"/>
    </source>
</evidence>
<evidence type="ECO:0000313" key="26">
    <source>
        <dbReference type="EMBL" id="MFC6868087.1"/>
    </source>
</evidence>
<feature type="domain" description="Thioesterase" evidence="25">
    <location>
        <begin position="138"/>
        <end position="191"/>
    </location>
</feature>
<comment type="subcellular location">
    <subcellularLocation>
        <location evidence="3">Cell projection</location>
        <location evidence="3">Ruffle membrane</location>
    </subcellularLocation>
    <subcellularLocation>
        <location evidence="2">Cytoplasm</location>
    </subcellularLocation>
    <subcellularLocation>
        <location evidence="1">Membrane</location>
        <topology evidence="1">Peripheral membrane protein</topology>
    </subcellularLocation>
</comment>
<evidence type="ECO:0000256" key="21">
    <source>
        <dbReference type="ARBA" id="ARBA00047969"/>
    </source>
</evidence>
<feature type="compositionally biased region" description="Basic and acidic residues" evidence="24">
    <location>
        <begin position="1"/>
        <end position="11"/>
    </location>
</feature>
<keyword evidence="7" id="KW-0378">Hydrolase</keyword>
<organism evidence="26 27">
    <name type="scientific">Haloechinothrix salitolerans</name>
    <dbReference type="NCBI Taxonomy" id="926830"/>
    <lineage>
        <taxon>Bacteria</taxon>
        <taxon>Bacillati</taxon>
        <taxon>Actinomycetota</taxon>
        <taxon>Actinomycetes</taxon>
        <taxon>Pseudonocardiales</taxon>
        <taxon>Pseudonocardiaceae</taxon>
        <taxon>Haloechinothrix</taxon>
    </lineage>
</organism>
<protein>
    <recommendedName>
        <fullName evidence="17">Acyl-coenzyme A thioesterase THEM4</fullName>
        <ecNumber evidence="16">3.1.2.2</ecNumber>
    </recommendedName>
    <alternativeName>
        <fullName evidence="18">Thioesterase superfamily member 4</fullName>
    </alternativeName>
</protein>
<evidence type="ECO:0000256" key="15">
    <source>
        <dbReference type="ARBA" id="ARBA00038456"/>
    </source>
</evidence>
<evidence type="ECO:0000256" key="23">
    <source>
        <dbReference type="ARBA" id="ARBA00048180"/>
    </source>
</evidence>
<keyword evidence="8" id="KW-0276">Fatty acid metabolism</keyword>
<evidence type="ECO:0000256" key="4">
    <source>
        <dbReference type="ARBA" id="ARBA00022475"/>
    </source>
</evidence>
<comment type="catalytic activity">
    <reaction evidence="19">
        <text>octanoyl-CoA + H2O = octanoate + CoA + H(+)</text>
        <dbReference type="Rhea" id="RHEA:30143"/>
        <dbReference type="ChEBI" id="CHEBI:15377"/>
        <dbReference type="ChEBI" id="CHEBI:15378"/>
        <dbReference type="ChEBI" id="CHEBI:25646"/>
        <dbReference type="ChEBI" id="CHEBI:57287"/>
        <dbReference type="ChEBI" id="CHEBI:57386"/>
    </reaction>
    <physiologicalReaction direction="left-to-right" evidence="19">
        <dbReference type="Rhea" id="RHEA:30144"/>
    </physiologicalReaction>
</comment>
<evidence type="ECO:0000256" key="5">
    <source>
        <dbReference type="ARBA" id="ARBA00022490"/>
    </source>
</evidence>
<dbReference type="PANTHER" id="PTHR12418">
    <property type="entry name" value="ACYL-COENZYME A THIOESTERASE THEM4"/>
    <property type="match status" value="1"/>
</dbReference>
<accession>A0ABW2C060</accession>
<dbReference type="Proteomes" id="UP001596337">
    <property type="component" value="Unassembled WGS sequence"/>
</dbReference>
<keyword evidence="4" id="KW-1003">Cell membrane</keyword>
<dbReference type="EMBL" id="JBHSXX010000001">
    <property type="protein sequence ID" value="MFC6868087.1"/>
    <property type="molecule type" value="Genomic_DNA"/>
</dbReference>
<keyword evidence="5" id="KW-0963">Cytoplasm</keyword>
<comment type="catalytic activity">
    <reaction evidence="14">
        <text>(9Z)-octadecenoyl-CoA + H2O = (9Z)-octadecenoate + CoA + H(+)</text>
        <dbReference type="Rhea" id="RHEA:40139"/>
        <dbReference type="ChEBI" id="CHEBI:15377"/>
        <dbReference type="ChEBI" id="CHEBI:15378"/>
        <dbReference type="ChEBI" id="CHEBI:30823"/>
        <dbReference type="ChEBI" id="CHEBI:57287"/>
        <dbReference type="ChEBI" id="CHEBI:57387"/>
    </reaction>
    <physiologicalReaction direction="left-to-right" evidence="14">
        <dbReference type="Rhea" id="RHEA:40140"/>
    </physiologicalReaction>
</comment>
<comment type="caution">
    <text evidence="26">The sequence shown here is derived from an EMBL/GenBank/DDBJ whole genome shotgun (WGS) entry which is preliminary data.</text>
</comment>
<evidence type="ECO:0000256" key="17">
    <source>
        <dbReference type="ARBA" id="ARBA00040123"/>
    </source>
</evidence>
<name>A0ABW2C060_9PSEU</name>
<dbReference type="Gene3D" id="3.10.129.10">
    <property type="entry name" value="Hotdog Thioesterase"/>
    <property type="match status" value="1"/>
</dbReference>
<keyword evidence="12" id="KW-0966">Cell projection</keyword>
<evidence type="ECO:0000256" key="8">
    <source>
        <dbReference type="ARBA" id="ARBA00022832"/>
    </source>
</evidence>
<dbReference type="InterPro" id="IPR029069">
    <property type="entry name" value="HotDog_dom_sf"/>
</dbReference>
<evidence type="ECO:0000256" key="13">
    <source>
        <dbReference type="ARBA" id="ARBA00035852"/>
    </source>
</evidence>
<evidence type="ECO:0000256" key="24">
    <source>
        <dbReference type="SAM" id="MobiDB-lite"/>
    </source>
</evidence>
<dbReference type="Pfam" id="PF03061">
    <property type="entry name" value="4HBT"/>
    <property type="match status" value="1"/>
</dbReference>
<dbReference type="InterPro" id="IPR052365">
    <property type="entry name" value="THEM4/THEM5_acyl-CoA_thioest"/>
</dbReference>
<evidence type="ECO:0000256" key="10">
    <source>
        <dbReference type="ARBA" id="ARBA00023098"/>
    </source>
</evidence>
<reference evidence="27" key="1">
    <citation type="journal article" date="2019" name="Int. J. Syst. Evol. Microbiol.">
        <title>The Global Catalogue of Microorganisms (GCM) 10K type strain sequencing project: providing services to taxonomists for standard genome sequencing and annotation.</title>
        <authorList>
            <consortium name="The Broad Institute Genomics Platform"/>
            <consortium name="The Broad Institute Genome Sequencing Center for Infectious Disease"/>
            <person name="Wu L."/>
            <person name="Ma J."/>
        </authorList>
    </citation>
    <scope>NUCLEOTIDE SEQUENCE [LARGE SCALE GENOMIC DNA]</scope>
    <source>
        <strain evidence="27">KCTC 32255</strain>
    </source>
</reference>
<evidence type="ECO:0000313" key="27">
    <source>
        <dbReference type="Proteomes" id="UP001596337"/>
    </source>
</evidence>
<dbReference type="EC" id="3.1.2.2" evidence="16"/>
<keyword evidence="10" id="KW-0443">Lipid metabolism</keyword>
<dbReference type="PANTHER" id="PTHR12418:SF19">
    <property type="entry name" value="ACYL-COENZYME A THIOESTERASE THEM4"/>
    <property type="match status" value="1"/>
</dbReference>
<comment type="catalytic activity">
    <reaction evidence="23">
        <text>tetradecanoyl-CoA + H2O = tetradecanoate + CoA + H(+)</text>
        <dbReference type="Rhea" id="RHEA:40119"/>
        <dbReference type="ChEBI" id="CHEBI:15377"/>
        <dbReference type="ChEBI" id="CHEBI:15378"/>
        <dbReference type="ChEBI" id="CHEBI:30807"/>
        <dbReference type="ChEBI" id="CHEBI:57287"/>
        <dbReference type="ChEBI" id="CHEBI:57385"/>
    </reaction>
    <physiologicalReaction direction="left-to-right" evidence="23">
        <dbReference type="Rhea" id="RHEA:40120"/>
    </physiologicalReaction>
</comment>
<proteinExistence type="inferred from homology"/>
<evidence type="ECO:0000256" key="3">
    <source>
        <dbReference type="ARBA" id="ARBA00004632"/>
    </source>
</evidence>
<dbReference type="InterPro" id="IPR006683">
    <property type="entry name" value="Thioestr_dom"/>
</dbReference>
<evidence type="ECO:0000256" key="6">
    <source>
        <dbReference type="ARBA" id="ARBA00022703"/>
    </source>
</evidence>
<keyword evidence="27" id="KW-1185">Reference proteome</keyword>
<comment type="catalytic activity">
    <reaction evidence="21">
        <text>decanoyl-CoA + H2O = decanoate + CoA + H(+)</text>
        <dbReference type="Rhea" id="RHEA:40059"/>
        <dbReference type="ChEBI" id="CHEBI:15377"/>
        <dbReference type="ChEBI" id="CHEBI:15378"/>
        <dbReference type="ChEBI" id="CHEBI:27689"/>
        <dbReference type="ChEBI" id="CHEBI:57287"/>
        <dbReference type="ChEBI" id="CHEBI:61430"/>
    </reaction>
    <physiologicalReaction direction="left-to-right" evidence="21">
        <dbReference type="Rhea" id="RHEA:40060"/>
    </physiologicalReaction>
</comment>
<keyword evidence="9" id="KW-0809">Transit peptide</keyword>
<evidence type="ECO:0000256" key="22">
    <source>
        <dbReference type="ARBA" id="ARBA00048074"/>
    </source>
</evidence>
<comment type="catalytic activity">
    <reaction evidence="22">
        <text>dodecanoyl-CoA + H2O = dodecanoate + CoA + H(+)</text>
        <dbReference type="Rhea" id="RHEA:30135"/>
        <dbReference type="ChEBI" id="CHEBI:15377"/>
        <dbReference type="ChEBI" id="CHEBI:15378"/>
        <dbReference type="ChEBI" id="CHEBI:18262"/>
        <dbReference type="ChEBI" id="CHEBI:57287"/>
        <dbReference type="ChEBI" id="CHEBI:57375"/>
    </reaction>
    <physiologicalReaction direction="left-to-right" evidence="22">
        <dbReference type="Rhea" id="RHEA:30136"/>
    </physiologicalReaction>
</comment>
<sequence length="238" mass="25607">MAEPAGRESHRGVPGAREAGFTAPEDTPELRRRREAVAALGARLRELTETSIRTEVPVDVLEQAAIDVESVTATLRERQRKPQQPASVDDLIGGKRMFNPVIGEGHPSAPPVEYFTDGERVEGRCTLGLTHEGPPMSTHGGISALLLDQILGHAAAAAGNAGPTTDLTVRYRKPVPLDVPLRIWARVVSVEDGHALATGAIATMSDPESALVEAEARFRTLSREQAMRIFPALFSQAR</sequence>
<gene>
    <name evidence="26" type="ORF">ACFQGD_13145</name>
</gene>
<comment type="catalytic activity">
    <reaction evidence="13">
        <text>(5Z,8Z,11Z,14Z)-eicosatetraenoyl-CoA + H2O = (5Z,8Z,11Z,14Z)-eicosatetraenoate + CoA + H(+)</text>
        <dbReference type="Rhea" id="RHEA:40151"/>
        <dbReference type="ChEBI" id="CHEBI:15377"/>
        <dbReference type="ChEBI" id="CHEBI:15378"/>
        <dbReference type="ChEBI" id="CHEBI:32395"/>
        <dbReference type="ChEBI" id="CHEBI:57287"/>
        <dbReference type="ChEBI" id="CHEBI:57368"/>
    </reaction>
    <physiologicalReaction direction="left-to-right" evidence="13">
        <dbReference type="Rhea" id="RHEA:40152"/>
    </physiologicalReaction>
</comment>
<evidence type="ECO:0000256" key="12">
    <source>
        <dbReference type="ARBA" id="ARBA00023273"/>
    </source>
</evidence>
<evidence type="ECO:0000256" key="18">
    <source>
        <dbReference type="ARBA" id="ARBA00043210"/>
    </source>
</evidence>
<evidence type="ECO:0000256" key="2">
    <source>
        <dbReference type="ARBA" id="ARBA00004496"/>
    </source>
</evidence>
<evidence type="ECO:0000256" key="11">
    <source>
        <dbReference type="ARBA" id="ARBA00023136"/>
    </source>
</evidence>
<keyword evidence="6" id="KW-0053">Apoptosis</keyword>
<comment type="similarity">
    <text evidence="15">Belongs to the THEM4/THEM5 thioesterase family.</text>
</comment>
<comment type="catalytic activity">
    <reaction evidence="20">
        <text>hexadecanoyl-CoA + H2O = hexadecanoate + CoA + H(+)</text>
        <dbReference type="Rhea" id="RHEA:16645"/>
        <dbReference type="ChEBI" id="CHEBI:7896"/>
        <dbReference type="ChEBI" id="CHEBI:15377"/>
        <dbReference type="ChEBI" id="CHEBI:15378"/>
        <dbReference type="ChEBI" id="CHEBI:57287"/>
        <dbReference type="ChEBI" id="CHEBI:57379"/>
        <dbReference type="EC" id="3.1.2.2"/>
    </reaction>
    <physiologicalReaction direction="left-to-right" evidence="20">
        <dbReference type="Rhea" id="RHEA:16646"/>
    </physiologicalReaction>
</comment>
<dbReference type="RefSeq" id="WP_345404607.1">
    <property type="nucleotide sequence ID" value="NZ_BAABLA010000118.1"/>
</dbReference>
<evidence type="ECO:0000256" key="14">
    <source>
        <dbReference type="ARBA" id="ARBA00037002"/>
    </source>
</evidence>
<dbReference type="SUPFAM" id="SSF54637">
    <property type="entry name" value="Thioesterase/thiol ester dehydrase-isomerase"/>
    <property type="match status" value="1"/>
</dbReference>
<evidence type="ECO:0000259" key="25">
    <source>
        <dbReference type="Pfam" id="PF03061"/>
    </source>
</evidence>
<evidence type="ECO:0000256" key="20">
    <source>
        <dbReference type="ARBA" id="ARBA00047734"/>
    </source>
</evidence>
<evidence type="ECO:0000256" key="7">
    <source>
        <dbReference type="ARBA" id="ARBA00022801"/>
    </source>
</evidence>
<evidence type="ECO:0000256" key="19">
    <source>
        <dbReference type="ARBA" id="ARBA00047588"/>
    </source>
</evidence>
<evidence type="ECO:0000256" key="1">
    <source>
        <dbReference type="ARBA" id="ARBA00004170"/>
    </source>
</evidence>
<evidence type="ECO:0000256" key="16">
    <source>
        <dbReference type="ARBA" id="ARBA00038848"/>
    </source>
</evidence>
<feature type="region of interest" description="Disordered" evidence="24">
    <location>
        <begin position="1"/>
        <end position="30"/>
    </location>
</feature>